<evidence type="ECO:0000256" key="2">
    <source>
        <dbReference type="ARBA" id="ARBA00022801"/>
    </source>
</evidence>
<dbReference type="GO" id="GO:0016301">
    <property type="term" value="F:kinase activity"/>
    <property type="evidence" value="ECO:0007669"/>
    <property type="project" value="UniProtKB-KW"/>
</dbReference>
<dbReference type="Pfam" id="PF00005">
    <property type="entry name" value="ABC_tran"/>
    <property type="match status" value="1"/>
</dbReference>
<comment type="caution">
    <text evidence="6">The sequence shown here is derived from an EMBL/GenBank/DDBJ whole genome shotgun (WGS) entry which is preliminary data.</text>
</comment>
<dbReference type="InterPro" id="IPR003594">
    <property type="entry name" value="HATPase_dom"/>
</dbReference>
<dbReference type="InterPro" id="IPR052016">
    <property type="entry name" value="Bact_Sigma-Reg"/>
</dbReference>
<feature type="compositionally biased region" description="Basic residues" evidence="4">
    <location>
        <begin position="14"/>
        <end position="23"/>
    </location>
</feature>
<keyword evidence="1" id="KW-0547">Nucleotide-binding</keyword>
<dbReference type="SMART" id="SM00331">
    <property type="entry name" value="PP2C_SIG"/>
    <property type="match status" value="1"/>
</dbReference>
<dbReference type="Gene3D" id="3.30.565.10">
    <property type="entry name" value="Histidine kinase-like ATPase, C-terminal domain"/>
    <property type="match status" value="1"/>
</dbReference>
<dbReference type="InterPro" id="IPR003593">
    <property type="entry name" value="AAA+_ATPase"/>
</dbReference>
<dbReference type="FunFam" id="3.60.40.10:FF:000031">
    <property type="entry name" value="PAS sensor protein"/>
    <property type="match status" value="1"/>
</dbReference>
<evidence type="ECO:0000313" key="6">
    <source>
        <dbReference type="EMBL" id="RPE32082.1"/>
    </source>
</evidence>
<dbReference type="GO" id="GO:0016887">
    <property type="term" value="F:ATP hydrolysis activity"/>
    <property type="evidence" value="ECO:0007669"/>
    <property type="project" value="InterPro"/>
</dbReference>
<dbReference type="SUPFAM" id="SSF81606">
    <property type="entry name" value="PP2C-like"/>
    <property type="match status" value="1"/>
</dbReference>
<evidence type="ECO:0000256" key="1">
    <source>
        <dbReference type="ARBA" id="ARBA00022741"/>
    </source>
</evidence>
<keyword evidence="6" id="KW-0418">Kinase</keyword>
<dbReference type="CDD" id="cd03216">
    <property type="entry name" value="ABC_Carb_Monos_I"/>
    <property type="match status" value="1"/>
</dbReference>
<evidence type="ECO:0000256" key="4">
    <source>
        <dbReference type="SAM" id="MobiDB-lite"/>
    </source>
</evidence>
<reference evidence="6 7" key="1">
    <citation type="submission" date="2018-11" db="EMBL/GenBank/DDBJ databases">
        <title>Sequencing the genomes of 1000 actinobacteria strains.</title>
        <authorList>
            <person name="Klenk H.-P."/>
        </authorList>
    </citation>
    <scope>NUCLEOTIDE SEQUENCE [LARGE SCALE GENOMIC DNA]</scope>
    <source>
        <strain evidence="6 7">DSM 44781</strain>
    </source>
</reference>
<keyword evidence="2" id="KW-0378">Hydrolase</keyword>
<dbReference type="GO" id="GO:0016791">
    <property type="term" value="F:phosphatase activity"/>
    <property type="evidence" value="ECO:0007669"/>
    <property type="project" value="TreeGrafter"/>
</dbReference>
<keyword evidence="7" id="KW-1185">Reference proteome</keyword>
<proteinExistence type="predicted"/>
<dbReference type="PANTHER" id="PTHR43156">
    <property type="entry name" value="STAGE II SPORULATION PROTEIN E-RELATED"/>
    <property type="match status" value="1"/>
</dbReference>
<dbReference type="FunFam" id="3.30.565.10:FF:000028">
    <property type="entry name" value="PAS sensor protein"/>
    <property type="match status" value="1"/>
</dbReference>
<gene>
    <name evidence="6" type="ORF">EDD38_0327</name>
</gene>
<accession>A0A3N4RFH2</accession>
<dbReference type="InterPro" id="IPR036890">
    <property type="entry name" value="HATPase_C_sf"/>
</dbReference>
<dbReference type="Pfam" id="PF07228">
    <property type="entry name" value="SpoIIE"/>
    <property type="match status" value="1"/>
</dbReference>
<evidence type="ECO:0000313" key="7">
    <source>
        <dbReference type="Proteomes" id="UP000266906"/>
    </source>
</evidence>
<dbReference type="Proteomes" id="UP000266906">
    <property type="component" value="Unassembled WGS sequence"/>
</dbReference>
<keyword evidence="6" id="KW-0808">Transferase</keyword>
<dbReference type="PRINTS" id="PR00364">
    <property type="entry name" value="DISEASERSIST"/>
</dbReference>
<evidence type="ECO:0000256" key="3">
    <source>
        <dbReference type="ARBA" id="ARBA00022840"/>
    </source>
</evidence>
<dbReference type="PANTHER" id="PTHR43156:SF2">
    <property type="entry name" value="STAGE II SPORULATION PROTEIN E"/>
    <property type="match status" value="1"/>
</dbReference>
<dbReference type="InterPro" id="IPR036457">
    <property type="entry name" value="PPM-type-like_dom_sf"/>
</dbReference>
<protein>
    <submittedName>
        <fullName evidence="6">Histidine kinase-like protein</fullName>
    </submittedName>
</protein>
<evidence type="ECO:0000259" key="5">
    <source>
        <dbReference type="PROSITE" id="PS50893"/>
    </source>
</evidence>
<organism evidence="6 7">
    <name type="scientific">Kitasatospora cineracea</name>
    <dbReference type="NCBI Taxonomy" id="88074"/>
    <lineage>
        <taxon>Bacteria</taxon>
        <taxon>Bacillati</taxon>
        <taxon>Actinomycetota</taxon>
        <taxon>Actinomycetes</taxon>
        <taxon>Kitasatosporales</taxon>
        <taxon>Streptomycetaceae</taxon>
        <taxon>Kitasatospora</taxon>
    </lineage>
</organism>
<feature type="region of interest" description="Disordered" evidence="4">
    <location>
        <begin position="1"/>
        <end position="60"/>
    </location>
</feature>
<dbReference type="Pfam" id="PF13581">
    <property type="entry name" value="HATPase_c_2"/>
    <property type="match status" value="1"/>
</dbReference>
<dbReference type="EMBL" id="RKQG01000001">
    <property type="protein sequence ID" value="RPE32082.1"/>
    <property type="molecule type" value="Genomic_DNA"/>
</dbReference>
<dbReference type="AlphaFoldDB" id="A0A3N4RFH2"/>
<dbReference type="CDD" id="cd16936">
    <property type="entry name" value="HATPase_RsbW-like"/>
    <property type="match status" value="1"/>
</dbReference>
<sequence>MPGPYRRTGCSRVSRPRRPRHRCQGGEPVPPALRRGAGAGRRNDRRPVGRGEGGGGRVPRVPLLSLRGISKYYGAVRALDSVDLQVDRGQVLGLVGDSGSGKSTLVKAVSGVGPPDAGTIEWEGVPVELRRPADARRLRIATVYQDPSLVDRLDAVANLYLGRELRRFGVLRELEMEKRALALFDELELPLPSSGSRWGALTLGQRQAVAIARALIGRPELVLLDEPTVALTVEQTVQMLDLIRLLRSRDHAVIMVSHNLDDVQAVADRIAVLRLGRNGGLFEARYTSQEQLAAAISGGHPLAVTLQQSLLPRDLPAQDAVEAAHRYLPAHAGVGGDWFDVIPLSGARVALVVGDVVGHGLHAAATMGRLRTAVHNLAMLDLPPDELLTHLDEVVARIDEEETAGGREGAIIGATCLYAVYDPVSCRCLLARAGHLPPVLVHPDGTVEIPDTPAGPPLGLRGLPFTTVELAIPEDSRLVLYTDGLVESRTHDIDVGLGRLRAALAHPGRSPEQTCRAVLDAMLPADSADDIALLVARTLALPRDRIAEWNVPPDPAAVAAGRAAATARLRHWGLEELVTGTELILSELVTNAIRHGSPPIGVRLLYGRTLICEVADASSTSPRVRLAAGTDEGGRGLFLVGRIAQRWGTRYTEAGKVIWTEQKLP</sequence>
<dbReference type="SUPFAM" id="SSF55874">
    <property type="entry name" value="ATPase domain of HSP90 chaperone/DNA topoisomerase II/histidine kinase"/>
    <property type="match status" value="1"/>
</dbReference>
<dbReference type="PROSITE" id="PS50893">
    <property type="entry name" value="ABC_TRANSPORTER_2"/>
    <property type="match status" value="1"/>
</dbReference>
<dbReference type="InterPro" id="IPR001932">
    <property type="entry name" value="PPM-type_phosphatase-like_dom"/>
</dbReference>
<dbReference type="Gene3D" id="3.40.50.300">
    <property type="entry name" value="P-loop containing nucleotide triphosphate hydrolases"/>
    <property type="match status" value="1"/>
</dbReference>
<name>A0A3N4RFH2_9ACTN</name>
<keyword evidence="3" id="KW-0067">ATP-binding</keyword>
<dbReference type="Gene3D" id="3.60.40.10">
    <property type="entry name" value="PPM-type phosphatase domain"/>
    <property type="match status" value="1"/>
</dbReference>
<dbReference type="GO" id="GO:0005524">
    <property type="term" value="F:ATP binding"/>
    <property type="evidence" value="ECO:0007669"/>
    <property type="project" value="UniProtKB-KW"/>
</dbReference>
<dbReference type="SMART" id="SM00382">
    <property type="entry name" value="AAA"/>
    <property type="match status" value="1"/>
</dbReference>
<dbReference type="InterPro" id="IPR027417">
    <property type="entry name" value="P-loop_NTPase"/>
</dbReference>
<dbReference type="SUPFAM" id="SSF52540">
    <property type="entry name" value="P-loop containing nucleoside triphosphate hydrolases"/>
    <property type="match status" value="1"/>
</dbReference>
<feature type="domain" description="ABC transporter" evidence="5">
    <location>
        <begin position="64"/>
        <end position="300"/>
    </location>
</feature>
<dbReference type="InterPro" id="IPR003439">
    <property type="entry name" value="ABC_transporter-like_ATP-bd"/>
</dbReference>